<comment type="catalytic activity">
    <reaction evidence="15">
        <text>Na(+)(in) = Na(+)(out)</text>
        <dbReference type="Rhea" id="RHEA:34963"/>
        <dbReference type="ChEBI" id="CHEBI:29101"/>
    </reaction>
</comment>
<evidence type="ECO:0000256" key="6">
    <source>
        <dbReference type="ARBA" id="ARBA00022692"/>
    </source>
</evidence>
<evidence type="ECO:0000256" key="8">
    <source>
        <dbReference type="ARBA" id="ARBA00023053"/>
    </source>
</evidence>
<keyword evidence="7 18" id="KW-1133">Transmembrane helix</keyword>
<dbReference type="FunFam" id="1.10.287.770:FF:000002">
    <property type="entry name" value="Amiloride-sensitive sodium channel subunit beta 1"/>
    <property type="match status" value="1"/>
</dbReference>
<evidence type="ECO:0000256" key="15">
    <source>
        <dbReference type="ARBA" id="ARBA00036239"/>
    </source>
</evidence>
<evidence type="ECO:0000256" key="18">
    <source>
        <dbReference type="SAM" id="Phobius"/>
    </source>
</evidence>
<dbReference type="Gene3D" id="1.10.287.770">
    <property type="entry name" value="YojJ-like"/>
    <property type="match status" value="1"/>
</dbReference>
<dbReference type="InterPro" id="IPR001873">
    <property type="entry name" value="ENaC"/>
</dbReference>
<reference evidence="20" key="1">
    <citation type="journal article" date="2017" name="Nat. Commun.">
        <title>The North American bullfrog draft genome provides insight into hormonal regulation of long noncoding RNA.</title>
        <authorList>
            <person name="Hammond S.A."/>
            <person name="Warren R.L."/>
            <person name="Vandervalk B.P."/>
            <person name="Kucuk E."/>
            <person name="Khan H."/>
            <person name="Gibb E.A."/>
            <person name="Pandoh P."/>
            <person name="Kirk H."/>
            <person name="Zhao Y."/>
            <person name="Jones M."/>
            <person name="Mungall A.J."/>
            <person name="Coope R."/>
            <person name="Pleasance S."/>
            <person name="Moore R.A."/>
            <person name="Holt R.A."/>
            <person name="Round J.M."/>
            <person name="Ohora S."/>
            <person name="Walle B.V."/>
            <person name="Veldhoen N."/>
            <person name="Helbing C.C."/>
            <person name="Birol I."/>
        </authorList>
    </citation>
    <scope>NUCLEOTIDE SEQUENCE [LARGE SCALE GENOMIC DNA]</scope>
</reference>
<evidence type="ECO:0000256" key="12">
    <source>
        <dbReference type="ARBA" id="ARBA00023201"/>
    </source>
</evidence>
<accession>A0A2G9SA89</accession>
<proteinExistence type="inferred from homology"/>
<dbReference type="GO" id="GO:0016324">
    <property type="term" value="C:apical plasma membrane"/>
    <property type="evidence" value="ECO:0007669"/>
    <property type="project" value="UniProtKB-SubCell"/>
</dbReference>
<dbReference type="GO" id="GO:0031410">
    <property type="term" value="C:cytoplasmic vesicle"/>
    <property type="evidence" value="ECO:0007669"/>
    <property type="project" value="UniProtKB-SubCell"/>
</dbReference>
<evidence type="ECO:0000313" key="19">
    <source>
        <dbReference type="EMBL" id="PIO37062.1"/>
    </source>
</evidence>
<dbReference type="PANTHER" id="PTHR11690">
    <property type="entry name" value="AMILORIDE-SENSITIVE SODIUM CHANNEL-RELATED"/>
    <property type="match status" value="1"/>
</dbReference>
<feature type="region of interest" description="Disordered" evidence="17">
    <location>
        <begin position="197"/>
        <end position="218"/>
    </location>
</feature>
<evidence type="ECO:0000256" key="2">
    <source>
        <dbReference type="ARBA" id="ARBA00004541"/>
    </source>
</evidence>
<keyword evidence="5" id="KW-1003">Cell membrane</keyword>
<keyword evidence="9 16" id="KW-0406">Ion transport</keyword>
<evidence type="ECO:0000256" key="10">
    <source>
        <dbReference type="ARBA" id="ARBA00023136"/>
    </source>
</evidence>
<dbReference type="OrthoDB" id="6502088at2759"/>
<dbReference type="GO" id="GO:0015280">
    <property type="term" value="F:ligand-gated sodium channel activity"/>
    <property type="evidence" value="ECO:0007669"/>
    <property type="project" value="TreeGrafter"/>
</dbReference>
<comment type="similarity">
    <text evidence="16">Belongs to the amiloride-sensitive sodium channel (TC 1.A.6) family.</text>
</comment>
<feature type="transmembrane region" description="Helical" evidence="18">
    <location>
        <begin position="132"/>
        <end position="165"/>
    </location>
</feature>
<keyword evidence="4 16" id="KW-0894">Sodium channel</keyword>
<dbReference type="EMBL" id="KV926244">
    <property type="protein sequence ID" value="PIO37062.1"/>
    <property type="molecule type" value="Genomic_DNA"/>
</dbReference>
<keyword evidence="11" id="KW-1015">Disulfide bond</keyword>
<dbReference type="PANTHER" id="PTHR11690:SF18">
    <property type="entry name" value="AMILORIDE-SENSITIVE SODIUM CHANNEL SUBUNIT BETA"/>
    <property type="match status" value="1"/>
</dbReference>
<evidence type="ECO:0000256" key="13">
    <source>
        <dbReference type="ARBA" id="ARBA00023303"/>
    </source>
</evidence>
<evidence type="ECO:0000256" key="11">
    <source>
        <dbReference type="ARBA" id="ARBA00023157"/>
    </source>
</evidence>
<organism evidence="19 20">
    <name type="scientific">Aquarana catesbeiana</name>
    <name type="common">American bullfrog</name>
    <name type="synonym">Rana catesbeiana</name>
    <dbReference type="NCBI Taxonomy" id="8400"/>
    <lineage>
        <taxon>Eukaryota</taxon>
        <taxon>Metazoa</taxon>
        <taxon>Chordata</taxon>
        <taxon>Craniata</taxon>
        <taxon>Vertebrata</taxon>
        <taxon>Euteleostomi</taxon>
        <taxon>Amphibia</taxon>
        <taxon>Batrachia</taxon>
        <taxon>Anura</taxon>
        <taxon>Neobatrachia</taxon>
        <taxon>Ranoidea</taxon>
        <taxon>Ranidae</taxon>
        <taxon>Aquarana</taxon>
    </lineage>
</organism>
<evidence type="ECO:0000256" key="3">
    <source>
        <dbReference type="ARBA" id="ARBA00022448"/>
    </source>
</evidence>
<evidence type="ECO:0000313" key="20">
    <source>
        <dbReference type="Proteomes" id="UP000228934"/>
    </source>
</evidence>
<keyword evidence="20" id="KW-1185">Reference proteome</keyword>
<evidence type="ECO:0000256" key="17">
    <source>
        <dbReference type="SAM" id="MobiDB-lite"/>
    </source>
</evidence>
<dbReference type="AlphaFoldDB" id="A0A2G9SA89"/>
<evidence type="ECO:0000256" key="14">
    <source>
        <dbReference type="ARBA" id="ARBA00023329"/>
    </source>
</evidence>
<keyword evidence="12 16" id="KW-0739">Sodium transport</keyword>
<evidence type="ECO:0008006" key="21">
    <source>
        <dbReference type="Google" id="ProtNLM"/>
    </source>
</evidence>
<evidence type="ECO:0000256" key="5">
    <source>
        <dbReference type="ARBA" id="ARBA00022475"/>
    </source>
</evidence>
<gene>
    <name evidence="19" type="ORF">AB205_0161960</name>
</gene>
<evidence type="ECO:0000256" key="7">
    <source>
        <dbReference type="ARBA" id="ARBA00022989"/>
    </source>
</evidence>
<keyword evidence="8" id="KW-0915">Sodium</keyword>
<keyword evidence="3 16" id="KW-0813">Transport</keyword>
<name>A0A2G9SA89_AQUCT</name>
<evidence type="ECO:0000256" key="4">
    <source>
        <dbReference type="ARBA" id="ARBA00022461"/>
    </source>
</evidence>
<evidence type="ECO:0000256" key="1">
    <source>
        <dbReference type="ARBA" id="ARBA00004424"/>
    </source>
</evidence>
<dbReference type="Pfam" id="PF00858">
    <property type="entry name" value="ASC"/>
    <property type="match status" value="1"/>
</dbReference>
<keyword evidence="13 16" id="KW-0407">Ion channel</keyword>
<dbReference type="GO" id="GO:0034706">
    <property type="term" value="C:sodium channel complex"/>
    <property type="evidence" value="ECO:0007669"/>
    <property type="project" value="UniProtKB-ARBA"/>
</dbReference>
<dbReference type="PRINTS" id="PR01078">
    <property type="entry name" value="AMINACHANNEL"/>
</dbReference>
<feature type="compositionally biased region" description="Polar residues" evidence="17">
    <location>
        <begin position="197"/>
        <end position="208"/>
    </location>
</feature>
<sequence length="235" mass="27208">MVKYCKCAYYLFPLLNGAHYCNNQEDPDWVPCYYNIWDTVSHREQCINMCQQPCNDSNYKMTISMADWPSAAAEDWIFHVLSYEKDTSLDITVNRDGIMRLNIYFEEFNYRSISESPTTNVVWLLSNLGGQFGFWMGGSVLCIIEFGEIIIDCIWITILKILAWIRDRRQKKRRPQYNDPPPTVAELVEAYSNSGFQHEDSNQVSTPIPGTPPPNYDSLRLKQIDAIDVISSDDE</sequence>
<keyword evidence="6 16" id="KW-0812">Transmembrane</keyword>
<keyword evidence="10 18" id="KW-0472">Membrane</keyword>
<comment type="subcellular location">
    <subcellularLocation>
        <location evidence="1">Apical cell membrane</location>
        <topology evidence="1">Multi-pass membrane protein</topology>
    </subcellularLocation>
    <subcellularLocation>
        <location evidence="2">Cytoplasmic vesicle</location>
    </subcellularLocation>
</comment>
<evidence type="ECO:0000256" key="9">
    <source>
        <dbReference type="ARBA" id="ARBA00023065"/>
    </source>
</evidence>
<evidence type="ECO:0000256" key="16">
    <source>
        <dbReference type="RuleBase" id="RU000679"/>
    </source>
</evidence>
<protein>
    <recommendedName>
        <fullName evidence="21">Amiloride-sensitive sodium channel subunit beta</fullName>
    </recommendedName>
</protein>
<dbReference type="Proteomes" id="UP000228934">
    <property type="component" value="Unassembled WGS sequence"/>
</dbReference>
<keyword evidence="14" id="KW-0968">Cytoplasmic vesicle</keyword>